<evidence type="ECO:0000313" key="3">
    <source>
        <dbReference type="Proteomes" id="UP000054977"/>
    </source>
</evidence>
<sequence length="455" mass="48413">MNYEHLFKTRGSRAIQMALVGPKGGFGRSLLVQCRALPSIDIAALCDLDIDGTLATLASLGFGADAAKVCNNADDVSAARAAGRIALVGDHALLNAVELDIVVEATGQPEVSVQIAENALKRGVHVAMATKETDSVAGPYLNRLAIENKVVYTTPDGDQPSNLIGLVTWARVLGFDVVAAGKSSEYDFIYDPAAQTVDYLEERHAVSLDACWTLGNDIPATLAARSQALSMLPQSATPDYCELNVVSNSTGFLPAADALNYPLARISELADIFVPKEDGGILERTGVVDVFNCLRRPDDVSFGGGVFVVVRCKDDETWQLLKQKGHVVGRNGRYACIYLPYHLMGLETPMSLFSAVLLGQPTGSADQLPYAQMVARVTRDFKAGETLAMGGHHHTIDGATPLLVDRVKAGDAAPFYLAANKRLLADVAEGELVPLAALDLDGSALHAAWQRNPSA</sequence>
<dbReference type="InterPro" id="IPR048423">
    <property type="entry name" value="DRL_cat"/>
</dbReference>
<dbReference type="Pfam" id="PF21135">
    <property type="entry name" value="DRL_cat"/>
    <property type="match status" value="1"/>
</dbReference>
<evidence type="ECO:0000313" key="2">
    <source>
        <dbReference type="EMBL" id="SAL69658.1"/>
    </source>
</evidence>
<name>A0A158JLN0_9BURK</name>
<evidence type="ECO:0000259" key="1">
    <source>
        <dbReference type="Pfam" id="PF21135"/>
    </source>
</evidence>
<dbReference type="STRING" id="326474.AWB65_06855"/>
<dbReference type="PANTHER" id="PTHR37850:SF3">
    <property type="entry name" value="BLR7815 PROTEIN"/>
    <property type="match status" value="1"/>
</dbReference>
<dbReference type="Gene3D" id="3.40.50.720">
    <property type="entry name" value="NAD(P)-binding Rossmann-like Domain"/>
    <property type="match status" value="1"/>
</dbReference>
<protein>
    <recommendedName>
        <fullName evidence="1">Oxidoreductase DRL-like catalytic domain-containing protein</fullName>
    </recommendedName>
</protein>
<organism evidence="2 3">
    <name type="scientific">Caballeronia humi</name>
    <dbReference type="NCBI Taxonomy" id="326474"/>
    <lineage>
        <taxon>Bacteria</taxon>
        <taxon>Pseudomonadati</taxon>
        <taxon>Pseudomonadota</taxon>
        <taxon>Betaproteobacteria</taxon>
        <taxon>Burkholderiales</taxon>
        <taxon>Burkholderiaceae</taxon>
        <taxon>Caballeronia</taxon>
    </lineage>
</organism>
<proteinExistence type="predicted"/>
<dbReference type="RefSeq" id="WP_087671223.1">
    <property type="nucleotide sequence ID" value="NZ_FCNW02000146.1"/>
</dbReference>
<keyword evidence="3" id="KW-1185">Reference proteome</keyword>
<dbReference type="PANTHER" id="PTHR37850">
    <property type="entry name" value="STRU PROTEIN"/>
    <property type="match status" value="1"/>
</dbReference>
<dbReference type="AlphaFoldDB" id="A0A158JLN0"/>
<comment type="caution">
    <text evidence="2">The sequence shown here is derived from an EMBL/GenBank/DDBJ whole genome shotgun (WGS) entry which is preliminary data.</text>
</comment>
<dbReference type="Proteomes" id="UP000054977">
    <property type="component" value="Unassembled WGS sequence"/>
</dbReference>
<dbReference type="InterPro" id="IPR036291">
    <property type="entry name" value="NAD(P)-bd_dom_sf"/>
</dbReference>
<dbReference type="EMBL" id="FCNW02000146">
    <property type="protein sequence ID" value="SAL69658.1"/>
    <property type="molecule type" value="Genomic_DNA"/>
</dbReference>
<gene>
    <name evidence="2" type="ORF">AWB65_06855</name>
</gene>
<dbReference type="SUPFAM" id="SSF51735">
    <property type="entry name" value="NAD(P)-binding Rossmann-fold domains"/>
    <property type="match status" value="1"/>
</dbReference>
<accession>A0A158JLN0</accession>
<feature type="domain" description="Oxidoreductase DRL-like catalytic" evidence="1">
    <location>
        <begin position="157"/>
        <end position="348"/>
    </location>
</feature>
<reference evidence="2" key="1">
    <citation type="submission" date="2016-01" db="EMBL/GenBank/DDBJ databases">
        <authorList>
            <person name="Peeters C."/>
        </authorList>
    </citation>
    <scope>NUCLEOTIDE SEQUENCE [LARGE SCALE GENOMIC DNA]</scope>
    <source>
        <strain evidence="2">LMG 22934</strain>
    </source>
</reference>
<dbReference type="OrthoDB" id="9777844at2"/>